<dbReference type="Proteomes" id="UP000655759">
    <property type="component" value="Unassembled WGS sequence"/>
</dbReference>
<evidence type="ECO:0000313" key="2">
    <source>
        <dbReference type="EMBL" id="CAE6487591.1"/>
    </source>
</evidence>
<dbReference type="SUPFAM" id="SSF52402">
    <property type="entry name" value="Adenine nucleotide alpha hydrolases-like"/>
    <property type="match status" value="1"/>
</dbReference>
<proteinExistence type="predicted"/>
<evidence type="ECO:0000313" key="3">
    <source>
        <dbReference type="Proteomes" id="UP000655759"/>
    </source>
</evidence>
<dbReference type="Pfam" id="PF00582">
    <property type="entry name" value="Usp"/>
    <property type="match status" value="1"/>
</dbReference>
<reference evidence="2" key="1">
    <citation type="submission" date="2021-02" db="EMBL/GenBank/DDBJ databases">
        <authorList>
            <person name="Han P."/>
        </authorList>
    </citation>
    <scope>NUCLEOTIDE SEQUENCE</scope>
    <source>
        <strain evidence="2">Candidatus Nitrosotenuis uzonensis 5A</strain>
    </source>
</reference>
<comment type="caution">
    <text evidence="2">The sequence shown here is derived from an EMBL/GenBank/DDBJ whole genome shotgun (WGS) entry which is preliminary data.</text>
</comment>
<feature type="domain" description="UspA" evidence="1">
    <location>
        <begin position="30"/>
        <end position="166"/>
    </location>
</feature>
<dbReference type="CDD" id="cd00293">
    <property type="entry name" value="USP-like"/>
    <property type="match status" value="1"/>
</dbReference>
<sequence length="166" mass="18230">MRIIKIENQSGKSKNIFNSYGSTTTTLTKIKNIVVALDGSKSSSNALDYAIYLARQNQTTLSGIYVIPMFSINYKKPSSALAKMFVDNGKKVLMEAKIRCAKNGVLFKGKMANGNEGFMVISYAKKKKASIIVMGSRGRSNVRELFLGSVSHYVVHKSPIPVLVVK</sequence>
<dbReference type="PANTHER" id="PTHR31964">
    <property type="entry name" value="ADENINE NUCLEOTIDE ALPHA HYDROLASES-LIKE SUPERFAMILY PROTEIN"/>
    <property type="match status" value="1"/>
</dbReference>
<dbReference type="InterPro" id="IPR006016">
    <property type="entry name" value="UspA"/>
</dbReference>
<accession>A0A812EWW9</accession>
<name>A0A812EWW9_9ARCH</name>
<dbReference type="InterPro" id="IPR014729">
    <property type="entry name" value="Rossmann-like_a/b/a_fold"/>
</dbReference>
<dbReference type="AlphaFoldDB" id="A0A812EWW9"/>
<dbReference type="EMBL" id="CAJNAQ010000002">
    <property type="protein sequence ID" value="CAE6487591.1"/>
    <property type="molecule type" value="Genomic_DNA"/>
</dbReference>
<dbReference type="Gene3D" id="3.40.50.620">
    <property type="entry name" value="HUPs"/>
    <property type="match status" value="1"/>
</dbReference>
<evidence type="ECO:0000259" key="1">
    <source>
        <dbReference type="Pfam" id="PF00582"/>
    </source>
</evidence>
<gene>
    <name evidence="2" type="ORF">NUZ5A_20339</name>
</gene>
<dbReference type="PRINTS" id="PR01438">
    <property type="entry name" value="UNVRSLSTRESS"/>
</dbReference>
<dbReference type="PANTHER" id="PTHR31964:SF113">
    <property type="entry name" value="USPA DOMAIN-CONTAINING PROTEIN"/>
    <property type="match status" value="1"/>
</dbReference>
<organism evidence="2 3">
    <name type="scientific">Candidatus Nitrosotenuis uzonensis</name>
    <dbReference type="NCBI Taxonomy" id="1407055"/>
    <lineage>
        <taxon>Archaea</taxon>
        <taxon>Nitrososphaerota</taxon>
        <taxon>Candidatus Nitrosotenuis</taxon>
    </lineage>
</organism>
<protein>
    <submittedName>
        <fullName evidence="2">Universal stress protein</fullName>
    </submittedName>
</protein>
<dbReference type="InterPro" id="IPR006015">
    <property type="entry name" value="Universal_stress_UspA"/>
</dbReference>